<evidence type="ECO:0000313" key="1">
    <source>
        <dbReference type="EMBL" id="EJT73693.1"/>
    </source>
</evidence>
<proteinExistence type="predicted"/>
<organism evidence="1">
    <name type="scientific">Gaeumannomyces tritici (strain R3-111a-1)</name>
    <name type="common">Wheat and barley take-all root rot fungus</name>
    <name type="synonym">Gaeumannomyces graminis var. tritici</name>
    <dbReference type="NCBI Taxonomy" id="644352"/>
    <lineage>
        <taxon>Eukaryota</taxon>
        <taxon>Fungi</taxon>
        <taxon>Dikarya</taxon>
        <taxon>Ascomycota</taxon>
        <taxon>Pezizomycotina</taxon>
        <taxon>Sordariomycetes</taxon>
        <taxon>Sordariomycetidae</taxon>
        <taxon>Magnaporthales</taxon>
        <taxon>Magnaporthaceae</taxon>
        <taxon>Gaeumannomyces</taxon>
    </lineage>
</organism>
<dbReference type="HOGENOM" id="CLU_2359863_0_0_1"/>
<dbReference type="VEuPathDB" id="FungiDB:GGTG_07549"/>
<dbReference type="AlphaFoldDB" id="J3P201"/>
<reference evidence="1" key="3">
    <citation type="submission" date="2010-09" db="EMBL/GenBank/DDBJ databases">
        <title>Annotation of Gaeumannomyces graminis var. tritici R3-111a-1.</title>
        <authorList>
            <consortium name="The Broad Institute Genome Sequencing Platform"/>
            <person name="Ma L.-J."/>
            <person name="Dead R."/>
            <person name="Young S.K."/>
            <person name="Zeng Q."/>
            <person name="Gargeya S."/>
            <person name="Fitzgerald M."/>
            <person name="Haas B."/>
            <person name="Abouelleil A."/>
            <person name="Alvarado L."/>
            <person name="Arachchi H.M."/>
            <person name="Berlin A."/>
            <person name="Brown A."/>
            <person name="Chapman S.B."/>
            <person name="Chen Z."/>
            <person name="Dunbar C."/>
            <person name="Freedman E."/>
            <person name="Gearin G."/>
            <person name="Gellesch M."/>
            <person name="Goldberg J."/>
            <person name="Griggs A."/>
            <person name="Gujja S."/>
            <person name="Heiman D."/>
            <person name="Howarth C."/>
            <person name="Larson L."/>
            <person name="Lui A."/>
            <person name="MacDonald P.J.P."/>
            <person name="Mehta T."/>
            <person name="Montmayeur A."/>
            <person name="Murphy C."/>
            <person name="Neiman D."/>
            <person name="Pearson M."/>
            <person name="Priest M."/>
            <person name="Roberts A."/>
            <person name="Saif S."/>
            <person name="Shea T."/>
            <person name="Shenoy N."/>
            <person name="Sisk P."/>
            <person name="Stolte C."/>
            <person name="Sykes S."/>
            <person name="Yandava C."/>
            <person name="Wortman J."/>
            <person name="Nusbaum C."/>
            <person name="Birren B."/>
        </authorList>
    </citation>
    <scope>NUCLEOTIDE SEQUENCE</scope>
    <source>
        <strain evidence="1">R3-111a-1</strain>
    </source>
</reference>
<dbReference type="Proteomes" id="UP000006039">
    <property type="component" value="Unassembled WGS sequence"/>
</dbReference>
<evidence type="ECO:0000313" key="2">
    <source>
        <dbReference type="EnsemblFungi" id="EJT73693"/>
    </source>
</evidence>
<keyword evidence="3" id="KW-1185">Reference proteome</keyword>
<reference evidence="3" key="1">
    <citation type="submission" date="2010-07" db="EMBL/GenBank/DDBJ databases">
        <title>The genome sequence of Gaeumannomyces graminis var. tritici strain R3-111a-1.</title>
        <authorList>
            <consortium name="The Broad Institute Genome Sequencing Platform"/>
            <person name="Ma L.-J."/>
            <person name="Dead R."/>
            <person name="Young S."/>
            <person name="Zeng Q."/>
            <person name="Koehrsen M."/>
            <person name="Alvarado L."/>
            <person name="Berlin A."/>
            <person name="Chapman S.B."/>
            <person name="Chen Z."/>
            <person name="Freedman E."/>
            <person name="Gellesch M."/>
            <person name="Goldberg J."/>
            <person name="Griggs A."/>
            <person name="Gujja S."/>
            <person name="Heilman E.R."/>
            <person name="Heiman D."/>
            <person name="Hepburn T."/>
            <person name="Howarth C."/>
            <person name="Jen D."/>
            <person name="Larson L."/>
            <person name="Mehta T."/>
            <person name="Neiman D."/>
            <person name="Pearson M."/>
            <person name="Roberts A."/>
            <person name="Saif S."/>
            <person name="Shea T."/>
            <person name="Shenoy N."/>
            <person name="Sisk P."/>
            <person name="Stolte C."/>
            <person name="Sykes S."/>
            <person name="Walk T."/>
            <person name="White J."/>
            <person name="Yandava C."/>
            <person name="Haas B."/>
            <person name="Nusbaum C."/>
            <person name="Birren B."/>
        </authorList>
    </citation>
    <scope>NUCLEOTIDE SEQUENCE [LARGE SCALE GENOMIC DNA]</scope>
    <source>
        <strain evidence="3">R3-111a-1</strain>
    </source>
</reference>
<reference evidence="2" key="4">
    <citation type="journal article" date="2015" name="G3 (Bethesda)">
        <title>Genome sequences of three phytopathogenic species of the Magnaporthaceae family of fungi.</title>
        <authorList>
            <person name="Okagaki L.H."/>
            <person name="Nunes C.C."/>
            <person name="Sailsbery J."/>
            <person name="Clay B."/>
            <person name="Brown D."/>
            <person name="John T."/>
            <person name="Oh Y."/>
            <person name="Young N."/>
            <person name="Fitzgerald M."/>
            <person name="Haas B.J."/>
            <person name="Zeng Q."/>
            <person name="Young S."/>
            <person name="Adiconis X."/>
            <person name="Fan L."/>
            <person name="Levin J.Z."/>
            <person name="Mitchell T.K."/>
            <person name="Okubara P.A."/>
            <person name="Farman M.L."/>
            <person name="Kohn L.M."/>
            <person name="Birren B."/>
            <person name="Ma L.-J."/>
            <person name="Dean R.A."/>
        </authorList>
    </citation>
    <scope>NUCLEOTIDE SEQUENCE</scope>
    <source>
        <strain evidence="2">R3-111a-1</strain>
    </source>
</reference>
<gene>
    <name evidence="2" type="primary">20348007</name>
    <name evidence="1" type="ORF">GGTG_07549</name>
</gene>
<dbReference type="GeneID" id="20348007"/>
<dbReference type="RefSeq" id="XP_009223637.1">
    <property type="nucleotide sequence ID" value="XM_009225373.1"/>
</dbReference>
<evidence type="ECO:0000313" key="3">
    <source>
        <dbReference type="Proteomes" id="UP000006039"/>
    </source>
</evidence>
<accession>J3P201</accession>
<name>J3P201_GAET3</name>
<sequence>MDRQAGQVAAVFGLLAYGIAETGRDLPSYAVVEVKISERRWIGNCGRVRDRTGLVNEVAEAESEFTGADKEELTGSVTLGDEMELIPKAKLVLVHV</sequence>
<reference evidence="1" key="2">
    <citation type="submission" date="2010-07" db="EMBL/GenBank/DDBJ databases">
        <authorList>
            <consortium name="The Broad Institute Genome Sequencing Platform"/>
            <consortium name="Broad Institute Genome Sequencing Center for Infectious Disease"/>
            <person name="Ma L.-J."/>
            <person name="Dead R."/>
            <person name="Young S."/>
            <person name="Zeng Q."/>
            <person name="Koehrsen M."/>
            <person name="Alvarado L."/>
            <person name="Berlin A."/>
            <person name="Chapman S.B."/>
            <person name="Chen Z."/>
            <person name="Freedman E."/>
            <person name="Gellesch M."/>
            <person name="Goldberg J."/>
            <person name="Griggs A."/>
            <person name="Gujja S."/>
            <person name="Heilman E.R."/>
            <person name="Heiman D."/>
            <person name="Hepburn T."/>
            <person name="Howarth C."/>
            <person name="Jen D."/>
            <person name="Larson L."/>
            <person name="Mehta T."/>
            <person name="Neiman D."/>
            <person name="Pearson M."/>
            <person name="Roberts A."/>
            <person name="Saif S."/>
            <person name="Shea T."/>
            <person name="Shenoy N."/>
            <person name="Sisk P."/>
            <person name="Stolte C."/>
            <person name="Sykes S."/>
            <person name="Walk T."/>
            <person name="White J."/>
            <person name="Yandava C."/>
            <person name="Haas B."/>
            <person name="Nusbaum C."/>
            <person name="Birren B."/>
        </authorList>
    </citation>
    <scope>NUCLEOTIDE SEQUENCE</scope>
    <source>
        <strain evidence="1">R3-111a-1</strain>
    </source>
</reference>
<dbReference type="EnsemblFungi" id="EJT73693">
    <property type="protein sequence ID" value="EJT73693"/>
    <property type="gene ID" value="GGTG_07549"/>
</dbReference>
<reference evidence="2" key="5">
    <citation type="submission" date="2018-04" db="UniProtKB">
        <authorList>
            <consortium name="EnsemblFungi"/>
        </authorList>
    </citation>
    <scope>IDENTIFICATION</scope>
    <source>
        <strain evidence="2">R3-111a-1</strain>
    </source>
</reference>
<dbReference type="EMBL" id="GL385398">
    <property type="protein sequence ID" value="EJT73693.1"/>
    <property type="molecule type" value="Genomic_DNA"/>
</dbReference>
<protein>
    <submittedName>
        <fullName evidence="1 2">Uncharacterized protein</fullName>
    </submittedName>
</protein>